<evidence type="ECO:0000313" key="2">
    <source>
        <dbReference type="Proteomes" id="UP000054560"/>
    </source>
</evidence>
<dbReference type="GeneID" id="25916469"/>
<sequence>QWISQRDSEESSPLSAGYQKFWFDEAHNFTNVFVRSTTVPGAVLMGIALPGDYPLNAQEVNALTFVPDVTPEGMLK</sequence>
<dbReference type="EMBL" id="KQ248688">
    <property type="protein sequence ID" value="KNC71495.1"/>
    <property type="molecule type" value="Genomic_DNA"/>
</dbReference>
<name>A0A0L0F446_9EUKA</name>
<dbReference type="AlphaFoldDB" id="A0A0L0F446"/>
<dbReference type="RefSeq" id="XP_014145397.1">
    <property type="nucleotide sequence ID" value="XM_014289922.1"/>
</dbReference>
<gene>
    <name evidence="1" type="ORF">SARC_15965</name>
</gene>
<protein>
    <submittedName>
        <fullName evidence="1">Uncharacterized protein</fullName>
    </submittedName>
</protein>
<dbReference type="Proteomes" id="UP000054560">
    <property type="component" value="Unassembled WGS sequence"/>
</dbReference>
<feature type="non-terminal residue" evidence="1">
    <location>
        <position position="1"/>
    </location>
</feature>
<evidence type="ECO:0000313" key="1">
    <source>
        <dbReference type="EMBL" id="KNC71495.1"/>
    </source>
</evidence>
<accession>A0A0L0F446</accession>
<keyword evidence="2" id="KW-1185">Reference proteome</keyword>
<proteinExistence type="predicted"/>
<organism evidence="1 2">
    <name type="scientific">Sphaeroforma arctica JP610</name>
    <dbReference type="NCBI Taxonomy" id="667725"/>
    <lineage>
        <taxon>Eukaryota</taxon>
        <taxon>Ichthyosporea</taxon>
        <taxon>Ichthyophonida</taxon>
        <taxon>Sphaeroforma</taxon>
    </lineage>
</organism>
<reference evidence="1 2" key="1">
    <citation type="submission" date="2011-02" db="EMBL/GenBank/DDBJ databases">
        <title>The Genome Sequence of Sphaeroforma arctica JP610.</title>
        <authorList>
            <consortium name="The Broad Institute Genome Sequencing Platform"/>
            <person name="Russ C."/>
            <person name="Cuomo C."/>
            <person name="Young S.K."/>
            <person name="Zeng Q."/>
            <person name="Gargeya S."/>
            <person name="Alvarado L."/>
            <person name="Berlin A."/>
            <person name="Chapman S.B."/>
            <person name="Chen Z."/>
            <person name="Freedman E."/>
            <person name="Gellesch M."/>
            <person name="Goldberg J."/>
            <person name="Griggs A."/>
            <person name="Gujja S."/>
            <person name="Heilman E."/>
            <person name="Heiman D."/>
            <person name="Howarth C."/>
            <person name="Mehta T."/>
            <person name="Neiman D."/>
            <person name="Pearson M."/>
            <person name="Roberts A."/>
            <person name="Saif S."/>
            <person name="Shea T."/>
            <person name="Shenoy N."/>
            <person name="Sisk P."/>
            <person name="Stolte C."/>
            <person name="Sykes S."/>
            <person name="White J."/>
            <person name="Yandava C."/>
            <person name="Burger G."/>
            <person name="Gray M.W."/>
            <person name="Holland P.W.H."/>
            <person name="King N."/>
            <person name="Lang F.B.F."/>
            <person name="Roger A.J."/>
            <person name="Ruiz-Trillo I."/>
            <person name="Haas B."/>
            <person name="Nusbaum C."/>
            <person name="Birren B."/>
        </authorList>
    </citation>
    <scope>NUCLEOTIDE SEQUENCE [LARGE SCALE GENOMIC DNA]</scope>
    <source>
        <strain evidence="1 2">JP610</strain>
    </source>
</reference>